<evidence type="ECO:0000256" key="1">
    <source>
        <dbReference type="ARBA" id="ARBA00001946"/>
    </source>
</evidence>
<evidence type="ECO:0000256" key="6">
    <source>
        <dbReference type="ARBA" id="ARBA00023229"/>
    </source>
</evidence>
<name>M4VTK6_9BACT</name>
<dbReference type="GO" id="GO:0004659">
    <property type="term" value="F:prenyltransferase activity"/>
    <property type="evidence" value="ECO:0007669"/>
    <property type="project" value="InterPro"/>
</dbReference>
<keyword evidence="3 7" id="KW-0808">Transferase</keyword>
<dbReference type="GO" id="GO:0046872">
    <property type="term" value="F:metal ion binding"/>
    <property type="evidence" value="ECO:0007669"/>
    <property type="project" value="UniProtKB-KW"/>
</dbReference>
<dbReference type="PANTHER" id="PTHR43281:SF1">
    <property type="entry name" value="FARNESYL DIPHOSPHATE SYNTHASE"/>
    <property type="match status" value="1"/>
</dbReference>
<dbReference type="STRING" id="1184267.A11Q_2303"/>
<dbReference type="GO" id="GO:0016114">
    <property type="term" value="P:terpenoid biosynthetic process"/>
    <property type="evidence" value="ECO:0007669"/>
    <property type="project" value="UniProtKB-ARBA"/>
</dbReference>
<dbReference type="Pfam" id="PF00348">
    <property type="entry name" value="polyprenyl_synt"/>
    <property type="match status" value="1"/>
</dbReference>
<dbReference type="SFLD" id="SFLDG01017">
    <property type="entry name" value="Polyprenyl_Transferase_Like"/>
    <property type="match status" value="1"/>
</dbReference>
<dbReference type="OrthoDB" id="5291094at2"/>
<protein>
    <submittedName>
        <fullName evidence="8">Geranyltranstransferase</fullName>
    </submittedName>
</protein>
<keyword evidence="4" id="KW-0479">Metal-binding</keyword>
<reference evidence="8 9" key="1">
    <citation type="journal article" date="2013" name="ISME J.">
        <title>By their genes ye shall know them: genomic signatures of predatory bacteria.</title>
        <authorList>
            <person name="Pasternak Z."/>
            <person name="Pietrokovski S."/>
            <person name="Rotem O."/>
            <person name="Gophna U."/>
            <person name="Lurie-Weinberger M.N."/>
            <person name="Jurkevitch E."/>
        </authorList>
    </citation>
    <scope>NUCLEOTIDE SEQUENCE [LARGE SCALE GENOMIC DNA]</scope>
    <source>
        <strain evidence="8 9">JSS</strain>
    </source>
</reference>
<dbReference type="SUPFAM" id="SSF48576">
    <property type="entry name" value="Terpenoid synthases"/>
    <property type="match status" value="1"/>
</dbReference>
<comment type="similarity">
    <text evidence="2 7">Belongs to the FPP/GGPP synthase family.</text>
</comment>
<dbReference type="EMBL" id="CP003537">
    <property type="protein sequence ID" value="AGH96519.1"/>
    <property type="molecule type" value="Genomic_DNA"/>
</dbReference>
<gene>
    <name evidence="8" type="ORF">A11Q_2303</name>
</gene>
<dbReference type="HOGENOM" id="CLU_014015_0_1_7"/>
<dbReference type="PROSITE" id="PS00444">
    <property type="entry name" value="POLYPRENYL_SYNTHASE_2"/>
    <property type="match status" value="1"/>
</dbReference>
<sequence>MNYSLEQEQQQFCERFEGWLSHYLETQKQSPLVASKLLESQSYSLLSGGKRFRPFLSFLCFRLFSESVQKIRSLCLALEMVHTYSLIHDDLPCMDNDDFRRGKPTNHKVFSEDIALLAGDGLLTDVFYLLSSDELLSPPTRVAMIRSLSERIGSAGMVSGQVLDMQATEKVTYADLQKIHRLKTAHLIQASAVGGALAADAKQEDVVAIYEFAFHLGMAFQIKDDLLDATDKEQDFKSYLSVLGKEKTVTALLDHSQQAQQWIQKVSVGDKTALQALIEFNFNRKN</sequence>
<organism evidence="8 9">
    <name type="scientific">Pseudobdellovibrio exovorus JSS</name>
    <dbReference type="NCBI Taxonomy" id="1184267"/>
    <lineage>
        <taxon>Bacteria</taxon>
        <taxon>Pseudomonadati</taxon>
        <taxon>Bdellovibrionota</taxon>
        <taxon>Bdellovibrionia</taxon>
        <taxon>Bdellovibrionales</taxon>
        <taxon>Pseudobdellovibrionaceae</taxon>
        <taxon>Pseudobdellovibrio</taxon>
    </lineage>
</organism>
<dbReference type="AlphaFoldDB" id="M4VTK6"/>
<keyword evidence="5" id="KW-0460">Magnesium</keyword>
<evidence type="ECO:0000313" key="8">
    <source>
        <dbReference type="EMBL" id="AGH96519.1"/>
    </source>
</evidence>
<dbReference type="InterPro" id="IPR008949">
    <property type="entry name" value="Isoprenoid_synthase_dom_sf"/>
</dbReference>
<proteinExistence type="inferred from homology"/>
<accession>M4VTK6</accession>
<evidence type="ECO:0000256" key="3">
    <source>
        <dbReference type="ARBA" id="ARBA00022679"/>
    </source>
</evidence>
<dbReference type="KEGG" id="bex:A11Q_2303"/>
<comment type="cofactor">
    <cofactor evidence="1">
        <name>Mg(2+)</name>
        <dbReference type="ChEBI" id="CHEBI:18420"/>
    </cofactor>
</comment>
<dbReference type="SFLD" id="SFLDS00005">
    <property type="entry name" value="Isoprenoid_Synthase_Type_I"/>
    <property type="match status" value="1"/>
</dbReference>
<keyword evidence="6" id="KW-0414">Isoprene biosynthesis</keyword>
<keyword evidence="9" id="KW-1185">Reference proteome</keyword>
<dbReference type="FunFam" id="1.10.600.10:FF:000001">
    <property type="entry name" value="Geranylgeranyl diphosphate synthase"/>
    <property type="match status" value="1"/>
</dbReference>
<dbReference type="CDD" id="cd00685">
    <property type="entry name" value="Trans_IPPS_HT"/>
    <property type="match status" value="1"/>
</dbReference>
<evidence type="ECO:0000256" key="2">
    <source>
        <dbReference type="ARBA" id="ARBA00006706"/>
    </source>
</evidence>
<dbReference type="InterPro" id="IPR000092">
    <property type="entry name" value="Polyprenyl_synt"/>
</dbReference>
<evidence type="ECO:0000256" key="5">
    <source>
        <dbReference type="ARBA" id="ARBA00022842"/>
    </source>
</evidence>
<dbReference type="PROSITE" id="PS00723">
    <property type="entry name" value="POLYPRENYL_SYNTHASE_1"/>
    <property type="match status" value="1"/>
</dbReference>
<dbReference type="RefSeq" id="WP_015471009.1">
    <property type="nucleotide sequence ID" value="NC_020813.1"/>
</dbReference>
<evidence type="ECO:0000313" key="9">
    <source>
        <dbReference type="Proteomes" id="UP000012040"/>
    </source>
</evidence>
<dbReference type="InterPro" id="IPR033749">
    <property type="entry name" value="Polyprenyl_synt_CS"/>
</dbReference>
<evidence type="ECO:0000256" key="4">
    <source>
        <dbReference type="ARBA" id="ARBA00022723"/>
    </source>
</evidence>
<dbReference type="eggNOG" id="COG0142">
    <property type="taxonomic scope" value="Bacteria"/>
</dbReference>
<dbReference type="Gene3D" id="1.10.600.10">
    <property type="entry name" value="Farnesyl Diphosphate Synthase"/>
    <property type="match status" value="1"/>
</dbReference>
<evidence type="ECO:0000256" key="7">
    <source>
        <dbReference type="RuleBase" id="RU004466"/>
    </source>
</evidence>
<dbReference type="PANTHER" id="PTHR43281">
    <property type="entry name" value="FARNESYL DIPHOSPHATE SYNTHASE"/>
    <property type="match status" value="1"/>
</dbReference>
<dbReference type="Proteomes" id="UP000012040">
    <property type="component" value="Chromosome"/>
</dbReference>
<dbReference type="PATRIC" id="fig|1184267.3.peg.2334"/>